<dbReference type="Gene3D" id="3.40.30.10">
    <property type="entry name" value="Glutaredoxin"/>
    <property type="match status" value="1"/>
</dbReference>
<evidence type="ECO:0000313" key="2">
    <source>
        <dbReference type="EMBL" id="OTG64198.1"/>
    </source>
</evidence>
<dbReference type="Proteomes" id="UP000242765">
    <property type="component" value="Unassembled WGS sequence"/>
</dbReference>
<dbReference type="EMBL" id="NEGB01000007">
    <property type="protein sequence ID" value="OTG64198.1"/>
    <property type="molecule type" value="Genomic_DNA"/>
</dbReference>
<dbReference type="AlphaFoldDB" id="A0A1Y3CAV9"/>
<feature type="domain" description="DSBA-like thioredoxin" evidence="1">
    <location>
        <begin position="7"/>
        <end position="170"/>
    </location>
</feature>
<reference evidence="2 3" key="1">
    <citation type="submission" date="2017-04" db="EMBL/GenBank/DDBJ databases">
        <title>High diversity of culturable Acinetobacter species in natural soil and water ecosystems.</title>
        <authorList>
            <person name="Nemec A."/>
            <person name="Radolfova-Krizova L."/>
        </authorList>
    </citation>
    <scope>NUCLEOTIDE SEQUENCE [LARGE SCALE GENOMIC DNA]</scope>
    <source>
        <strain evidence="2 3">ANC 4999</strain>
    </source>
</reference>
<dbReference type="STRING" id="1977882.B9T28_11750"/>
<dbReference type="PANTHER" id="PTHR13887">
    <property type="entry name" value="GLUTATHIONE S-TRANSFERASE KAPPA"/>
    <property type="match status" value="1"/>
</dbReference>
<dbReference type="InterPro" id="IPR036249">
    <property type="entry name" value="Thioredoxin-like_sf"/>
</dbReference>
<organism evidence="2 3">
    <name type="scientific">Acinetobacter silvestris</name>
    <dbReference type="NCBI Taxonomy" id="1977882"/>
    <lineage>
        <taxon>Bacteria</taxon>
        <taxon>Pseudomonadati</taxon>
        <taxon>Pseudomonadota</taxon>
        <taxon>Gammaproteobacteria</taxon>
        <taxon>Moraxellales</taxon>
        <taxon>Moraxellaceae</taxon>
        <taxon>Acinetobacter</taxon>
    </lineage>
</organism>
<dbReference type="Pfam" id="PF01323">
    <property type="entry name" value="DSBA"/>
    <property type="match status" value="1"/>
</dbReference>
<protein>
    <submittedName>
        <fullName evidence="2">Disulfide bond formation protein DsbA</fullName>
    </submittedName>
</protein>
<proteinExistence type="predicted"/>
<dbReference type="GO" id="GO:0016491">
    <property type="term" value="F:oxidoreductase activity"/>
    <property type="evidence" value="ECO:0007669"/>
    <property type="project" value="InterPro"/>
</dbReference>
<dbReference type="CDD" id="cd03024">
    <property type="entry name" value="DsbA_FrnE"/>
    <property type="match status" value="1"/>
</dbReference>
<dbReference type="PANTHER" id="PTHR13887:SF41">
    <property type="entry name" value="THIOREDOXIN SUPERFAMILY PROTEIN"/>
    <property type="match status" value="1"/>
</dbReference>
<sequence>MKRKLNIDVFFDFICPWCLIGKRQLQAAINQLHRSDPDVEVKLLWHGVQLIPQLPVEGVPFQAFYLKRLGSATSVRMRQAQVRQAANTVGVDIDFDRIKRMPNTAKAHHLLENALKIGHPEQCDLLLERLFAAYFHHSEDIGDTAVLLKIAEFCGFSAEILGNGLDEPFISADTGGNGVPYFIFDGCSALAGAHPAEVLYKTMLDVLATQGLVT</sequence>
<accession>A0A1Y3CAV9</accession>
<comment type="caution">
    <text evidence="2">The sequence shown here is derived from an EMBL/GenBank/DDBJ whole genome shotgun (WGS) entry which is preliminary data.</text>
</comment>
<keyword evidence="3" id="KW-1185">Reference proteome</keyword>
<dbReference type="SUPFAM" id="SSF52833">
    <property type="entry name" value="Thioredoxin-like"/>
    <property type="match status" value="1"/>
</dbReference>
<dbReference type="OrthoDB" id="9799122at2"/>
<dbReference type="RefSeq" id="WP_086204179.1">
    <property type="nucleotide sequence ID" value="NZ_NEGB01000007.1"/>
</dbReference>
<evidence type="ECO:0000313" key="3">
    <source>
        <dbReference type="Proteomes" id="UP000242765"/>
    </source>
</evidence>
<gene>
    <name evidence="2" type="ORF">B9T28_11750</name>
</gene>
<evidence type="ECO:0000259" key="1">
    <source>
        <dbReference type="Pfam" id="PF01323"/>
    </source>
</evidence>
<name>A0A1Y3CAV9_9GAMM</name>
<dbReference type="InterPro" id="IPR001853">
    <property type="entry name" value="DSBA-like_thioredoxin_dom"/>
</dbReference>